<dbReference type="PANTHER" id="PTHR37530">
    <property type="entry name" value="OUTER MEMBRANE PROTEIN SLP"/>
    <property type="match status" value="1"/>
</dbReference>
<name>A0A250KQT7_9GAMM</name>
<proteinExistence type="predicted"/>
<protein>
    <submittedName>
        <fullName evidence="1">Uncharacterized protein</fullName>
    </submittedName>
</protein>
<dbReference type="EMBL" id="AP017928">
    <property type="protein sequence ID" value="BBA34033.1"/>
    <property type="molecule type" value="Genomic_DNA"/>
</dbReference>
<dbReference type="KEGG" id="mmai:sS8_2081"/>
<dbReference type="PANTHER" id="PTHR37530:SF1">
    <property type="entry name" value="OUTER MEMBRANE PROTEIN SLP"/>
    <property type="match status" value="1"/>
</dbReference>
<dbReference type="AlphaFoldDB" id="A0A250KQT7"/>
<dbReference type="Pfam" id="PF03843">
    <property type="entry name" value="Slp"/>
    <property type="match status" value="1"/>
</dbReference>
<evidence type="ECO:0000313" key="1">
    <source>
        <dbReference type="EMBL" id="BBA34033.1"/>
    </source>
</evidence>
<organism evidence="1 2">
    <name type="scientific">Methylocaldum marinum</name>
    <dbReference type="NCBI Taxonomy" id="1432792"/>
    <lineage>
        <taxon>Bacteria</taxon>
        <taxon>Pseudomonadati</taxon>
        <taxon>Pseudomonadota</taxon>
        <taxon>Gammaproteobacteria</taxon>
        <taxon>Methylococcales</taxon>
        <taxon>Methylococcaceae</taxon>
        <taxon>Methylocaldum</taxon>
    </lineage>
</organism>
<dbReference type="Proteomes" id="UP000266313">
    <property type="component" value="Chromosome"/>
</dbReference>
<gene>
    <name evidence="1" type="ORF">sS8_2081</name>
</gene>
<keyword evidence="2" id="KW-1185">Reference proteome</keyword>
<dbReference type="InterPro" id="IPR004658">
    <property type="entry name" value="OMP_Slp"/>
</dbReference>
<dbReference type="GO" id="GO:0019867">
    <property type="term" value="C:outer membrane"/>
    <property type="evidence" value="ECO:0007669"/>
    <property type="project" value="InterPro"/>
</dbReference>
<evidence type="ECO:0000313" key="2">
    <source>
        <dbReference type="Proteomes" id="UP000266313"/>
    </source>
</evidence>
<reference evidence="1 2" key="1">
    <citation type="submission" date="2016-12" db="EMBL/GenBank/DDBJ databases">
        <title>Genome sequencing of Methylocaldum marinum.</title>
        <authorList>
            <person name="Takeuchi M."/>
            <person name="Kamagata Y."/>
            <person name="Hiraoka S."/>
            <person name="Oshima K."/>
            <person name="Hattori M."/>
            <person name="Iwasaki W."/>
        </authorList>
    </citation>
    <scope>NUCLEOTIDE SEQUENCE [LARGE SCALE GENOMIC DNA]</scope>
    <source>
        <strain evidence="1 2">S8</strain>
    </source>
</reference>
<sequence length="123" mass="13456">MGNPKSYIGQTILIGGTILNAENLQEGTLLEVLSYPTNRRGEPKLGEPPFGRFFLLYPGYLDTLIYQRDRRVVAAGRIVGERTTETGGTVRALPLLHSVEIKLLSDYDTGPRFGIGLGVGFGF</sequence>
<accession>A0A250KQT7</accession>